<dbReference type="HOGENOM" id="CLU_009673_5_2_6"/>
<keyword evidence="4" id="KW-0269">Exonuclease</keyword>
<evidence type="ECO:0000256" key="1">
    <source>
        <dbReference type="ARBA" id="ARBA00022801"/>
    </source>
</evidence>
<dbReference type="PANTHER" id="PTHR11203:SF37">
    <property type="entry name" value="INTEGRATOR COMPLEX SUBUNIT 11"/>
    <property type="match status" value="1"/>
</dbReference>
<dbReference type="Proteomes" id="UP000000238">
    <property type="component" value="Chromosome"/>
</dbReference>
<gene>
    <name evidence="4" type="ordered locus">HCH_01515</name>
</gene>
<keyword evidence="5" id="KW-1185">Reference proteome</keyword>
<dbReference type="GO" id="GO:0004521">
    <property type="term" value="F:RNA endonuclease activity"/>
    <property type="evidence" value="ECO:0007669"/>
    <property type="project" value="TreeGrafter"/>
</dbReference>
<dbReference type="Gene3D" id="3.60.15.10">
    <property type="entry name" value="Ribonuclease Z/Hydroxyacylglutathione hydrolase-like"/>
    <property type="match status" value="1"/>
</dbReference>
<dbReference type="SMART" id="SM01027">
    <property type="entry name" value="Beta-Casp"/>
    <property type="match status" value="1"/>
</dbReference>
<dbReference type="InterPro" id="IPR036866">
    <property type="entry name" value="RibonucZ/Hydroxyglut_hydro"/>
</dbReference>
<evidence type="ECO:0000313" key="5">
    <source>
        <dbReference type="Proteomes" id="UP000000238"/>
    </source>
</evidence>
<dbReference type="SMART" id="SM00849">
    <property type="entry name" value="Lactamase_B"/>
    <property type="match status" value="1"/>
</dbReference>
<dbReference type="InterPro" id="IPR001279">
    <property type="entry name" value="Metallo-B-lactamas"/>
</dbReference>
<dbReference type="Pfam" id="PF10996">
    <property type="entry name" value="Beta-Casp"/>
    <property type="match status" value="1"/>
</dbReference>
<dbReference type="InterPro" id="IPR011108">
    <property type="entry name" value="RMMBL"/>
</dbReference>
<dbReference type="eggNOG" id="COG1236">
    <property type="taxonomic scope" value="Bacteria"/>
</dbReference>
<dbReference type="InterPro" id="IPR050698">
    <property type="entry name" value="MBL"/>
</dbReference>
<dbReference type="OrthoDB" id="9803916at2"/>
<dbReference type="InterPro" id="IPR022712">
    <property type="entry name" value="Beta_Casp"/>
</dbReference>
<keyword evidence="1" id="KW-0378">Hydrolase</keyword>
<evidence type="ECO:0000259" key="3">
    <source>
        <dbReference type="SMART" id="SM01027"/>
    </source>
</evidence>
<proteinExistence type="predicted"/>
<accession>Q2SLV1</accession>
<organism evidence="4 5">
    <name type="scientific">Hahella chejuensis (strain KCTC 2396)</name>
    <dbReference type="NCBI Taxonomy" id="349521"/>
    <lineage>
        <taxon>Bacteria</taxon>
        <taxon>Pseudomonadati</taxon>
        <taxon>Pseudomonadota</taxon>
        <taxon>Gammaproteobacteria</taxon>
        <taxon>Oceanospirillales</taxon>
        <taxon>Hahellaceae</taxon>
        <taxon>Hahella</taxon>
    </lineage>
</organism>
<dbReference type="Gene3D" id="3.40.50.10890">
    <property type="match status" value="1"/>
</dbReference>
<dbReference type="PANTHER" id="PTHR11203">
    <property type="entry name" value="CLEAVAGE AND POLYADENYLATION SPECIFICITY FACTOR FAMILY MEMBER"/>
    <property type="match status" value="1"/>
</dbReference>
<feature type="domain" description="Beta-Casp" evidence="3">
    <location>
        <begin position="247"/>
        <end position="366"/>
    </location>
</feature>
<dbReference type="SUPFAM" id="SSF56281">
    <property type="entry name" value="Metallo-hydrolase/oxidoreductase"/>
    <property type="match status" value="1"/>
</dbReference>
<dbReference type="CDD" id="cd16295">
    <property type="entry name" value="TTHA0252-CPSF-like_MBL-fold"/>
    <property type="match status" value="1"/>
</dbReference>
<keyword evidence="4" id="KW-0540">Nuclease</keyword>
<dbReference type="EMBL" id="CP000155">
    <property type="protein sequence ID" value="ABC28373.1"/>
    <property type="molecule type" value="Genomic_DNA"/>
</dbReference>
<name>Q2SLV1_HAHCH</name>
<dbReference type="Pfam" id="PF07521">
    <property type="entry name" value="RMMBL"/>
    <property type="match status" value="1"/>
</dbReference>
<protein>
    <submittedName>
        <fullName evidence="4">Predicted exonuclease of the beta-lactamase fold involved in RNA processing</fullName>
    </submittedName>
</protein>
<feature type="domain" description="Metallo-beta-lactamase" evidence="2">
    <location>
        <begin position="13"/>
        <end position="223"/>
    </location>
</feature>
<dbReference type="RefSeq" id="WP_011395446.1">
    <property type="nucleotide sequence ID" value="NC_007645.1"/>
</dbReference>
<dbReference type="KEGG" id="hch:HCH_01515"/>
<dbReference type="STRING" id="349521.HCH_01515"/>
<dbReference type="GO" id="GO:0004527">
    <property type="term" value="F:exonuclease activity"/>
    <property type="evidence" value="ECO:0007669"/>
    <property type="project" value="UniProtKB-KW"/>
</dbReference>
<dbReference type="Pfam" id="PF00753">
    <property type="entry name" value="Lactamase_B"/>
    <property type="match status" value="1"/>
</dbReference>
<evidence type="ECO:0000259" key="2">
    <source>
        <dbReference type="SMART" id="SM00849"/>
    </source>
</evidence>
<reference evidence="4 5" key="1">
    <citation type="journal article" date="2005" name="Nucleic Acids Res.">
        <title>Genomic blueprint of Hahella chejuensis, a marine microbe producing an algicidal agent.</title>
        <authorList>
            <person name="Jeong H."/>
            <person name="Yim J.H."/>
            <person name="Lee C."/>
            <person name="Choi S.-H."/>
            <person name="Park Y.K."/>
            <person name="Yoon S.H."/>
            <person name="Hur C.-G."/>
            <person name="Kang H.-Y."/>
            <person name="Kim D."/>
            <person name="Lee H.H."/>
            <person name="Park K.H."/>
            <person name="Park S.-H."/>
            <person name="Park H.-S."/>
            <person name="Lee H.K."/>
            <person name="Oh T.K."/>
            <person name="Kim J.F."/>
        </authorList>
    </citation>
    <scope>NUCLEOTIDE SEQUENCE [LARGE SCALE GENOMIC DNA]</scope>
    <source>
        <strain evidence="4 5">KCTC 2396</strain>
    </source>
</reference>
<evidence type="ECO:0000313" key="4">
    <source>
        <dbReference type="EMBL" id="ABC28373.1"/>
    </source>
</evidence>
<dbReference type="AlphaFoldDB" id="Q2SLV1"/>
<sequence>MHLKFLGAAGTVTGSKYLLSDGSGKLLLDCGLYQGVKTLRERNWKPFPAKVSEIKSVVLSHAHLDHSGYIPALMKHGFKGKVFCTPATFALAKVLLPDSGFLQEEDARYANKRKFSKHSPALPLYTEKDAWEALKHFETVDFHEKFSPIHGVTAEIHRAGHILGAGSVQLSGAKGSIVFSGDLGRQEDRIMYPPETIAAADYLVVESTYGDRLHDKVDVRAQLSEAINATAKRGGVVLIPAFAVGRAQHLLYLIQLLKADNSIPDLPVFLNSPMAISATEIFCHYHKEHRLSAEDCALIDQGTHFVRTVEESIELNRRKFPCIIVSASGMASGGRVLHHLKTLLPDHRNTIVFAGFQAPGTRGDALTHGAEKVKIHGEYFPVKAEVINLESLSAHADYAEIMSWLRGFKHPPRHTYVTHGESVAADALRLRIADELGWRASAPEYLDEAELDI</sequence>